<sequence>MGEPRGAGSCLSTRAAMAVRTASGIGAAKTSLKAFISAAVITWNPTTTTTRTNVQEPITKYMKKSPAVGPPTPAPPSTSHATPQPSPPQAEQSPPPATETPPEIIPVSSEKVGGESSGAKGPAPDEAEVQGREEAEVNSSGKAEAAASDIIIFPKSFGDPADLTSTPKAYATKFFDKLTEAEKWDLEQDLLNAMMSNAWGKPDAESSKIQDFKKEVGQFFDKLLCKHKEQQALHYELHKNITLQRRVTLGQAEKIQAFKEENADLKKKLADGQGWFPSYSPIIHVSSSELILTYLWIGASSSLATASSELENLRSSYKDLETKLAEAEKKNEQTEKQLAEKNSELIRKWVSLR</sequence>
<feature type="compositionally biased region" description="Low complexity" evidence="2">
    <location>
        <begin position="100"/>
        <end position="111"/>
    </location>
</feature>
<dbReference type="AlphaFoldDB" id="A0AAD8RAZ8"/>
<dbReference type="EMBL" id="JAUUTY010000006">
    <property type="protein sequence ID" value="KAK1616003.1"/>
    <property type="molecule type" value="Genomic_DNA"/>
</dbReference>
<feature type="compositionally biased region" description="Pro residues" evidence="2">
    <location>
        <begin position="84"/>
        <end position="99"/>
    </location>
</feature>
<protein>
    <submittedName>
        <fullName evidence="3">Uncharacterized protein</fullName>
    </submittedName>
</protein>
<keyword evidence="1" id="KW-0175">Coiled coil</keyword>
<dbReference type="Proteomes" id="UP001231189">
    <property type="component" value="Unassembled WGS sequence"/>
</dbReference>
<gene>
    <name evidence="3" type="ORF">QYE76_021520</name>
</gene>
<evidence type="ECO:0000256" key="2">
    <source>
        <dbReference type="SAM" id="MobiDB-lite"/>
    </source>
</evidence>
<evidence type="ECO:0000313" key="3">
    <source>
        <dbReference type="EMBL" id="KAK1616003.1"/>
    </source>
</evidence>
<evidence type="ECO:0000256" key="1">
    <source>
        <dbReference type="SAM" id="Coils"/>
    </source>
</evidence>
<feature type="coiled-coil region" evidence="1">
    <location>
        <begin position="303"/>
        <end position="344"/>
    </location>
</feature>
<accession>A0AAD8RAZ8</accession>
<name>A0AAD8RAZ8_LOLMU</name>
<proteinExistence type="predicted"/>
<keyword evidence="4" id="KW-1185">Reference proteome</keyword>
<comment type="caution">
    <text evidence="3">The sequence shown here is derived from an EMBL/GenBank/DDBJ whole genome shotgun (WGS) entry which is preliminary data.</text>
</comment>
<reference evidence="3" key="1">
    <citation type="submission" date="2023-07" db="EMBL/GenBank/DDBJ databases">
        <title>A chromosome-level genome assembly of Lolium multiflorum.</title>
        <authorList>
            <person name="Chen Y."/>
            <person name="Copetti D."/>
            <person name="Kolliker R."/>
            <person name="Studer B."/>
        </authorList>
    </citation>
    <scope>NUCLEOTIDE SEQUENCE</scope>
    <source>
        <strain evidence="3">02402/16</strain>
        <tissue evidence="3">Leaf</tissue>
    </source>
</reference>
<organism evidence="3 4">
    <name type="scientific">Lolium multiflorum</name>
    <name type="common">Italian ryegrass</name>
    <name type="synonym">Lolium perenne subsp. multiflorum</name>
    <dbReference type="NCBI Taxonomy" id="4521"/>
    <lineage>
        <taxon>Eukaryota</taxon>
        <taxon>Viridiplantae</taxon>
        <taxon>Streptophyta</taxon>
        <taxon>Embryophyta</taxon>
        <taxon>Tracheophyta</taxon>
        <taxon>Spermatophyta</taxon>
        <taxon>Magnoliopsida</taxon>
        <taxon>Liliopsida</taxon>
        <taxon>Poales</taxon>
        <taxon>Poaceae</taxon>
        <taxon>BOP clade</taxon>
        <taxon>Pooideae</taxon>
        <taxon>Poodae</taxon>
        <taxon>Poeae</taxon>
        <taxon>Poeae Chloroplast Group 2 (Poeae type)</taxon>
        <taxon>Loliodinae</taxon>
        <taxon>Loliinae</taxon>
        <taxon>Lolium</taxon>
    </lineage>
</organism>
<evidence type="ECO:0000313" key="4">
    <source>
        <dbReference type="Proteomes" id="UP001231189"/>
    </source>
</evidence>
<feature type="region of interest" description="Disordered" evidence="2">
    <location>
        <begin position="51"/>
        <end position="144"/>
    </location>
</feature>